<dbReference type="PROSITE" id="PS50977">
    <property type="entry name" value="HTH_TETR_2"/>
    <property type="match status" value="1"/>
</dbReference>
<dbReference type="GeneID" id="48886730"/>
<evidence type="ECO:0000256" key="1">
    <source>
        <dbReference type="ARBA" id="ARBA00023125"/>
    </source>
</evidence>
<accession>A0A1B1UYE1</accession>
<reference evidence="4" key="1">
    <citation type="submission" date="2016-05" db="EMBL/GenBank/DDBJ databases">
        <title>Clue for the horizontal gene transfer of serine-aspartate repeat gene from a novel composite staphylococcal cassette chromosome of Staphylococcus haemolyticus.</title>
        <authorList>
            <person name="Wu Z."/>
            <person name="Xue H."/>
            <person name="Zhao X."/>
        </authorList>
    </citation>
    <scope>NUCLEOTIDE SEQUENCE</scope>
    <source>
        <strain evidence="4">BC05211</strain>
    </source>
</reference>
<evidence type="ECO:0000313" key="5">
    <source>
        <dbReference type="EMBL" id="TRL77366.1"/>
    </source>
</evidence>
<dbReference type="InterPro" id="IPR009057">
    <property type="entry name" value="Homeodomain-like_sf"/>
</dbReference>
<dbReference type="EMBL" id="VJMP01000005">
    <property type="protein sequence ID" value="TRL77366.1"/>
    <property type="molecule type" value="Genomic_DNA"/>
</dbReference>
<feature type="DNA-binding region" description="H-T-H motif" evidence="2">
    <location>
        <begin position="31"/>
        <end position="50"/>
    </location>
</feature>
<dbReference type="PANTHER" id="PTHR43479:SF11">
    <property type="entry name" value="ACREF_ENVCD OPERON REPRESSOR-RELATED"/>
    <property type="match status" value="1"/>
</dbReference>
<dbReference type="AlphaFoldDB" id="A0A1B1UYE1"/>
<sequence length="190" mass="22153">MSKRSDAIKNEKLIIKTANELFNMYGVDSISMKKIAEAAQIGKGTLYRHFSNKSDICSALLSQEIEHMFNQIDYKKKIQTDQQELLRFIFLSLIEIMEKNVSLIKEIERSDKKNRVLMQTPFYVKLKSEVMSCITKMDIVNDPDFHADILLNSFSADVFEYQHYVKKIPSKQFVDRILKIFVRGIQSSKL</sequence>
<name>A0A1B1UYE1_STAHA</name>
<dbReference type="InterPro" id="IPR023772">
    <property type="entry name" value="DNA-bd_HTH_TetR-type_CS"/>
</dbReference>
<evidence type="ECO:0000313" key="6">
    <source>
        <dbReference type="Proteomes" id="UP000316594"/>
    </source>
</evidence>
<evidence type="ECO:0000256" key="2">
    <source>
        <dbReference type="PROSITE-ProRule" id="PRU00335"/>
    </source>
</evidence>
<dbReference type="RefSeq" id="WP_076690068.1">
    <property type="nucleotide sequence ID" value="NZ_CP090475.1"/>
</dbReference>
<dbReference type="InterPro" id="IPR050624">
    <property type="entry name" value="HTH-type_Tx_Regulator"/>
</dbReference>
<feature type="domain" description="HTH tetR-type" evidence="3">
    <location>
        <begin position="8"/>
        <end position="68"/>
    </location>
</feature>
<evidence type="ECO:0000259" key="3">
    <source>
        <dbReference type="PROSITE" id="PS50977"/>
    </source>
</evidence>
<dbReference type="SUPFAM" id="SSF46689">
    <property type="entry name" value="Homeodomain-like"/>
    <property type="match status" value="1"/>
</dbReference>
<evidence type="ECO:0000313" key="4">
    <source>
        <dbReference type="EMBL" id="ANW08093.1"/>
    </source>
</evidence>
<dbReference type="GO" id="GO:0003677">
    <property type="term" value="F:DNA binding"/>
    <property type="evidence" value="ECO:0007669"/>
    <property type="project" value="UniProtKB-UniRule"/>
</dbReference>
<dbReference type="EMBL" id="KX181861">
    <property type="protein sequence ID" value="ANW08093.1"/>
    <property type="molecule type" value="Genomic_DNA"/>
</dbReference>
<dbReference type="PROSITE" id="PS01081">
    <property type="entry name" value="HTH_TETR_1"/>
    <property type="match status" value="1"/>
</dbReference>
<reference evidence="5 6" key="2">
    <citation type="submission" date="2019-07" db="EMBL/GenBank/DDBJ databases">
        <title>Genome Sequencing and Assembly of Staphylococcus haemolyticus SDA2.</title>
        <authorList>
            <person name="Emmons C.B."/>
            <person name="Park C."/>
            <person name="Sevigny J.L."/>
            <person name="Andam C."/>
        </authorList>
    </citation>
    <scope>NUCLEOTIDE SEQUENCE [LARGE SCALE GENOMIC DNA]</scope>
    <source>
        <strain evidence="5 6">SDA2</strain>
    </source>
</reference>
<protein>
    <submittedName>
        <fullName evidence="5">TetR/AcrR family transcriptional regulator</fullName>
    </submittedName>
</protein>
<dbReference type="Pfam" id="PF00440">
    <property type="entry name" value="TetR_N"/>
    <property type="match status" value="1"/>
</dbReference>
<keyword evidence="1 2" id="KW-0238">DNA-binding</keyword>
<proteinExistence type="predicted"/>
<dbReference type="PRINTS" id="PR00455">
    <property type="entry name" value="HTHTETR"/>
</dbReference>
<organism evidence="4">
    <name type="scientific">Staphylococcus haemolyticus</name>
    <dbReference type="NCBI Taxonomy" id="1283"/>
    <lineage>
        <taxon>Bacteria</taxon>
        <taxon>Bacillati</taxon>
        <taxon>Bacillota</taxon>
        <taxon>Bacilli</taxon>
        <taxon>Bacillales</taxon>
        <taxon>Staphylococcaceae</taxon>
        <taxon>Staphylococcus</taxon>
    </lineage>
</organism>
<gene>
    <name evidence="5" type="ORF">FNL11_06880</name>
</gene>
<dbReference type="Proteomes" id="UP000316594">
    <property type="component" value="Unassembled WGS sequence"/>
</dbReference>
<dbReference type="Gene3D" id="1.10.357.10">
    <property type="entry name" value="Tetracycline Repressor, domain 2"/>
    <property type="match status" value="1"/>
</dbReference>
<dbReference type="InterPro" id="IPR001647">
    <property type="entry name" value="HTH_TetR"/>
</dbReference>
<dbReference type="PANTHER" id="PTHR43479">
    <property type="entry name" value="ACREF/ENVCD OPERON REPRESSOR-RELATED"/>
    <property type="match status" value="1"/>
</dbReference>